<feature type="compositionally biased region" description="Pro residues" evidence="1">
    <location>
        <begin position="197"/>
        <end position="215"/>
    </location>
</feature>
<feature type="compositionally biased region" description="Pro residues" evidence="1">
    <location>
        <begin position="159"/>
        <end position="168"/>
    </location>
</feature>
<evidence type="ECO:0000256" key="1">
    <source>
        <dbReference type="SAM" id="MobiDB-lite"/>
    </source>
</evidence>
<dbReference type="EMBL" id="HBNR01050380">
    <property type="protein sequence ID" value="CAE4614025.1"/>
    <property type="molecule type" value="Transcribed_RNA"/>
</dbReference>
<organism evidence="2">
    <name type="scientific">Alexandrium monilatum</name>
    <dbReference type="NCBI Taxonomy" id="311494"/>
    <lineage>
        <taxon>Eukaryota</taxon>
        <taxon>Sar</taxon>
        <taxon>Alveolata</taxon>
        <taxon>Dinophyceae</taxon>
        <taxon>Gonyaulacales</taxon>
        <taxon>Pyrocystaceae</taxon>
        <taxon>Alexandrium</taxon>
    </lineage>
</organism>
<proteinExistence type="predicted"/>
<sequence length="481" mass="50916">MESVLSDLQAQLVQVTSGASVEQIYRPLLELYARLTASTGCTLGAPATAAAERLSEIVVAQVSSPAVSVDEPDMEPAILPEAALPPSRALARGRSSSPRSRLDSGCYGPAPVVEAAKPTELHPQEGLLVELERCRMRLEDRRIPDALDLPSPGSGGHSPPRPSQPAPPERLTSRAEEFPELALAGRSPSPGRCQSVPPQPEATQPPSPRELPPPTALRLGRLSRSTPPCREQLPKKCPGEPQQVFGACSPGVLRRKLGMARATRKSRRSGRLDAVPEAAAMQEAQVLLAEMLRHCGTSSCSRPRAEPPAGRPPRPREHGVCQALGVPGRSGELTAPEKDCPAVPQERAKLKPLNGSMPWFPATEWGNTPAKKASASRQREEDRPATPPTATTTASTGGGARQSLRSDPEDRPATPPTAATTASTSSGAQRSLRSDPEEAESPVTPAWGCEGGADPEAELGRERTDSEFCRLLTSALAEPSL</sequence>
<feature type="region of interest" description="Disordered" evidence="1">
    <location>
        <begin position="144"/>
        <end position="244"/>
    </location>
</feature>
<accession>A0A7S4RIG9</accession>
<gene>
    <name evidence="2" type="ORF">AMON00008_LOCUS35240</name>
</gene>
<evidence type="ECO:0000313" key="2">
    <source>
        <dbReference type="EMBL" id="CAE4614025.1"/>
    </source>
</evidence>
<dbReference type="AlphaFoldDB" id="A0A7S4RIG9"/>
<reference evidence="2" key="1">
    <citation type="submission" date="2021-01" db="EMBL/GenBank/DDBJ databases">
        <authorList>
            <person name="Corre E."/>
            <person name="Pelletier E."/>
            <person name="Niang G."/>
            <person name="Scheremetjew M."/>
            <person name="Finn R."/>
            <person name="Kale V."/>
            <person name="Holt S."/>
            <person name="Cochrane G."/>
            <person name="Meng A."/>
            <person name="Brown T."/>
            <person name="Cohen L."/>
        </authorList>
    </citation>
    <scope>NUCLEOTIDE SEQUENCE</scope>
    <source>
        <strain evidence="2">CCMP3105</strain>
    </source>
</reference>
<protein>
    <submittedName>
        <fullName evidence="2">Uncharacterized protein</fullName>
    </submittedName>
</protein>
<feature type="region of interest" description="Disordered" evidence="1">
    <location>
        <begin position="297"/>
        <end position="464"/>
    </location>
</feature>
<name>A0A7S4RIG9_9DINO</name>
<feature type="compositionally biased region" description="Low complexity" evidence="1">
    <location>
        <begin position="416"/>
        <end position="426"/>
    </location>
</feature>